<dbReference type="Ensembl" id="ENSSFOT00015025310.2">
    <property type="protein sequence ID" value="ENSSFOP00015025036.2"/>
    <property type="gene ID" value="ENSSFOG00015016090.2"/>
</dbReference>
<evidence type="ECO:0000313" key="2">
    <source>
        <dbReference type="Ensembl" id="ENSSFOP00015025036.2"/>
    </source>
</evidence>
<dbReference type="GO" id="GO:0005813">
    <property type="term" value="C:centrosome"/>
    <property type="evidence" value="ECO:0007669"/>
    <property type="project" value="TreeGrafter"/>
</dbReference>
<proteinExistence type="predicted"/>
<gene>
    <name evidence="2" type="primary">haus5</name>
</gene>
<dbReference type="InterPro" id="IPR029131">
    <property type="entry name" value="HAUS5"/>
</dbReference>
<evidence type="ECO:0000313" key="3">
    <source>
        <dbReference type="Proteomes" id="UP000694397"/>
    </source>
</evidence>
<dbReference type="Proteomes" id="UP000694397">
    <property type="component" value="Chromosome 25"/>
</dbReference>
<name>A0A8C9S118_SCLFO</name>
<reference evidence="2" key="3">
    <citation type="submission" date="2025-09" db="UniProtKB">
        <authorList>
            <consortium name="Ensembl"/>
        </authorList>
    </citation>
    <scope>IDENTIFICATION</scope>
</reference>
<dbReference type="PANTHER" id="PTHR28588">
    <property type="entry name" value="HAUS AUGMIN-LIKE COMPLEX SUBUNIT 5"/>
    <property type="match status" value="1"/>
</dbReference>
<evidence type="ECO:0000256" key="1">
    <source>
        <dbReference type="SAM" id="Coils"/>
    </source>
</evidence>
<dbReference type="InterPro" id="IPR026215">
    <property type="entry name" value="HAUS5_metazoa"/>
</dbReference>
<accession>A0A8C9S118</accession>
<feature type="coiled-coil region" evidence="1">
    <location>
        <begin position="288"/>
        <end position="319"/>
    </location>
</feature>
<keyword evidence="1" id="KW-0175">Coiled coil</keyword>
<protein>
    <submittedName>
        <fullName evidence="2">HAUS augmin-like complex, subunit 5</fullName>
    </submittedName>
</protein>
<sequence>MGDKTLPQELKRWAVEEFKLPANCLPSDSYFKTLCLGQGASIWRFVIQHVYNQRNVKVMRGNLKCEEERRQGLQREIEELRAELSQLDMQIHGAEEQLATEEQSVRRSWEADGEDRRRELLLRAFGQRCVEERRFLEQEIHRVAGHCQALGWLSKKAEVELVFGGDAVDRTGASQDHSGPEPQVLREVRELCEERVLFFQSLLESELKSGPPADLVRTHPPSHVLAALQHLASRQQASLQEKLASLDVTKDISALRYRYESCRLHDLSKDTEELPSVKSLMQAGWEEVEQMVVQLAQMKARVQQKKSQLDAHRKKAELEQLDDQAQIEPQAGSVMDLELQHVMQTARRDSVLEQCETLSLLARERQEALHTLRSQWQSIMDFRQLVDNKQEQIRGLIKGNSTAKTEMLRIHSEAGQFVKDKLGPLCWGVVDEAGKLRNMVSQETRQAAGVSLAALDCRVITHFPLLPTLPFSAHSPPRSLNLPSRLFYVMQPLPVPSQAPEQLCAQAVSQQLQLRFLRRLLQLRSASLLSLQNQRAMLPVTDTQALLQQVREADEEILRSFLPRVRELSQRTSQALLYAGEAKTTIAHWWEQPAQLALPEMTRGGLTLQQWLQRWRLAAKALE</sequence>
<dbReference type="PANTHER" id="PTHR28588:SF1">
    <property type="entry name" value="HAUS AUGMIN-LIKE COMPLEX SUBUNIT 5"/>
    <property type="match status" value="1"/>
</dbReference>
<keyword evidence="3" id="KW-1185">Reference proteome</keyword>
<dbReference type="GO" id="GO:0007098">
    <property type="term" value="P:centrosome cycle"/>
    <property type="evidence" value="ECO:0007669"/>
    <property type="project" value="InterPro"/>
</dbReference>
<dbReference type="GO" id="GO:0070652">
    <property type="term" value="C:HAUS complex"/>
    <property type="evidence" value="ECO:0007669"/>
    <property type="project" value="InterPro"/>
</dbReference>
<dbReference type="GO" id="GO:0051225">
    <property type="term" value="P:spindle assembly"/>
    <property type="evidence" value="ECO:0007669"/>
    <property type="project" value="InterPro"/>
</dbReference>
<dbReference type="PRINTS" id="PR02091">
    <property type="entry name" value="HAUSAUGMINL5"/>
</dbReference>
<dbReference type="Pfam" id="PF14817">
    <property type="entry name" value="HAUS5"/>
    <property type="match status" value="2"/>
</dbReference>
<dbReference type="OrthoDB" id="2019614at2759"/>
<reference evidence="2 3" key="1">
    <citation type="submission" date="2019-04" db="EMBL/GenBank/DDBJ databases">
        <authorList>
            <consortium name="Wellcome Sanger Institute Data Sharing"/>
        </authorList>
    </citation>
    <scope>NUCLEOTIDE SEQUENCE [LARGE SCALE GENOMIC DNA]</scope>
</reference>
<reference evidence="2" key="2">
    <citation type="submission" date="2025-08" db="UniProtKB">
        <authorList>
            <consortium name="Ensembl"/>
        </authorList>
    </citation>
    <scope>IDENTIFICATION</scope>
</reference>
<organism evidence="2 3">
    <name type="scientific">Scleropages formosus</name>
    <name type="common">Asian bonytongue</name>
    <name type="synonym">Osteoglossum formosum</name>
    <dbReference type="NCBI Taxonomy" id="113540"/>
    <lineage>
        <taxon>Eukaryota</taxon>
        <taxon>Metazoa</taxon>
        <taxon>Chordata</taxon>
        <taxon>Craniata</taxon>
        <taxon>Vertebrata</taxon>
        <taxon>Euteleostomi</taxon>
        <taxon>Actinopterygii</taxon>
        <taxon>Neopterygii</taxon>
        <taxon>Teleostei</taxon>
        <taxon>Osteoglossocephala</taxon>
        <taxon>Osteoglossomorpha</taxon>
        <taxon>Osteoglossiformes</taxon>
        <taxon>Osteoglossidae</taxon>
        <taxon>Scleropages</taxon>
    </lineage>
</organism>
<dbReference type="GeneTree" id="ENSGT00940000165447"/>
<feature type="coiled-coil region" evidence="1">
    <location>
        <begin position="56"/>
        <end position="104"/>
    </location>
</feature>
<dbReference type="AlphaFoldDB" id="A0A8C9S118"/>